<keyword evidence="2" id="KW-0677">Repeat</keyword>
<keyword evidence="6" id="KW-1185">Reference proteome</keyword>
<accession>A0AAQ3K3Q1</accession>
<dbReference type="EMBL" id="CP136892">
    <property type="protein sequence ID" value="WOL01357.1"/>
    <property type="molecule type" value="Genomic_DNA"/>
</dbReference>
<feature type="repeat" description="WD" evidence="3">
    <location>
        <begin position="299"/>
        <end position="331"/>
    </location>
</feature>
<evidence type="ECO:0000256" key="2">
    <source>
        <dbReference type="ARBA" id="ARBA00022737"/>
    </source>
</evidence>
<feature type="repeat" description="WD" evidence="3">
    <location>
        <begin position="345"/>
        <end position="374"/>
    </location>
</feature>
<organism evidence="5 6">
    <name type="scientific">Canna indica</name>
    <name type="common">Indian-shot</name>
    <dbReference type="NCBI Taxonomy" id="4628"/>
    <lineage>
        <taxon>Eukaryota</taxon>
        <taxon>Viridiplantae</taxon>
        <taxon>Streptophyta</taxon>
        <taxon>Embryophyta</taxon>
        <taxon>Tracheophyta</taxon>
        <taxon>Spermatophyta</taxon>
        <taxon>Magnoliopsida</taxon>
        <taxon>Liliopsida</taxon>
        <taxon>Zingiberales</taxon>
        <taxon>Cannaceae</taxon>
        <taxon>Canna</taxon>
    </lineage>
</organism>
<feature type="repeat" description="WD" evidence="3">
    <location>
        <begin position="246"/>
        <end position="276"/>
    </location>
</feature>
<dbReference type="InterPro" id="IPR015943">
    <property type="entry name" value="WD40/YVTN_repeat-like_dom_sf"/>
</dbReference>
<dbReference type="Pfam" id="PF00400">
    <property type="entry name" value="WD40"/>
    <property type="match status" value="6"/>
</dbReference>
<evidence type="ECO:0000256" key="1">
    <source>
        <dbReference type="ARBA" id="ARBA00022574"/>
    </source>
</evidence>
<dbReference type="AlphaFoldDB" id="A0AAQ3K3Q1"/>
<dbReference type="SUPFAM" id="SSF50978">
    <property type="entry name" value="WD40 repeat-like"/>
    <property type="match status" value="1"/>
</dbReference>
<evidence type="ECO:0000313" key="6">
    <source>
        <dbReference type="Proteomes" id="UP001327560"/>
    </source>
</evidence>
<name>A0AAQ3K3Q1_9LILI</name>
<gene>
    <name evidence="5" type="ORF">Cni_G10073</name>
</gene>
<dbReference type="InterPro" id="IPR036322">
    <property type="entry name" value="WD40_repeat_dom_sf"/>
</dbReference>
<dbReference type="InterPro" id="IPR020472">
    <property type="entry name" value="WD40_PAC1"/>
</dbReference>
<evidence type="ECO:0000313" key="5">
    <source>
        <dbReference type="EMBL" id="WOL01357.1"/>
    </source>
</evidence>
<feature type="region of interest" description="Disordered" evidence="4">
    <location>
        <begin position="13"/>
        <end position="41"/>
    </location>
</feature>
<dbReference type="InterPro" id="IPR001680">
    <property type="entry name" value="WD40_rpt"/>
</dbReference>
<keyword evidence="1 3" id="KW-0853">WD repeat</keyword>
<dbReference type="PANTHER" id="PTHR22844:SF199">
    <property type="entry name" value="F21J9.19"/>
    <property type="match status" value="1"/>
</dbReference>
<dbReference type="FunFam" id="2.130.10.10:FF:000775">
    <property type="entry name" value="BnaA09g28200D protein"/>
    <property type="match status" value="1"/>
</dbReference>
<dbReference type="Gene3D" id="2.130.10.10">
    <property type="entry name" value="YVTN repeat-like/Quinoprotein amine dehydrogenase"/>
    <property type="match status" value="3"/>
</dbReference>
<reference evidence="5 6" key="1">
    <citation type="submission" date="2023-10" db="EMBL/GenBank/DDBJ databases">
        <title>Chromosome-scale genome assembly provides insights into flower coloration mechanisms of Canna indica.</title>
        <authorList>
            <person name="Li C."/>
        </authorList>
    </citation>
    <scope>NUCLEOTIDE SEQUENCE [LARGE SCALE GENOMIC DNA]</scope>
    <source>
        <tissue evidence="5">Flower</tissue>
    </source>
</reference>
<protein>
    <submittedName>
        <fullName evidence="5">Uncharacterized protein</fullName>
    </submittedName>
</protein>
<dbReference type="Proteomes" id="UP001327560">
    <property type="component" value="Chromosome 3"/>
</dbReference>
<dbReference type="PROSITE" id="PS50082">
    <property type="entry name" value="WD_REPEATS_2"/>
    <property type="match status" value="3"/>
</dbReference>
<dbReference type="PRINTS" id="PR00320">
    <property type="entry name" value="GPROTEINBRPT"/>
</dbReference>
<proteinExistence type="predicted"/>
<evidence type="ECO:0000256" key="3">
    <source>
        <dbReference type="PROSITE-ProRule" id="PRU00221"/>
    </source>
</evidence>
<evidence type="ECO:0000256" key="4">
    <source>
        <dbReference type="SAM" id="MobiDB-lite"/>
    </source>
</evidence>
<dbReference type="SMART" id="SM00320">
    <property type="entry name" value="WD40"/>
    <property type="match status" value="7"/>
</dbReference>
<sequence length="449" mass="47502">MPLCIPCSFPSTAEDDTAHPSARSLDLVGSTSSSSSSSDAAATGTAPVNFDEAASLLTLPSLPSLQSLVPISGYSNTTPAAAFYLCLSSLKPLRSSAAALAVSAASSLLYSASVSEITVFDLATVNPVETFAAVPSAGSVKSVALSPDSKLFTAHQDGRIRVWRRSSRSGQHRLEATLPTAADRLLRLPLPGNYVAVRRHKKLLWIEHADAVSAVAARGDLLYSVSWDKTLKVWRAAGGLRCLESVPAHEDAVNAVAVAGDGMVYTGSADGKIRVWARSPSEDGRGHGRRRRHGLVATLERHRSAVNALALSDDGAVLYSGACDRSILVWEREESADHMAVAGALRGHGKAILCLACVGDVLFSGSSDRTVRIWRKEGEGKGYSCLGVMEGHATGVRSLVAVRLPAAAEAALPESEEMEEEYRVCSGSMDGEVKVWRVRIPSSQRSDPK</sequence>
<dbReference type="PROSITE" id="PS50294">
    <property type="entry name" value="WD_REPEATS_REGION"/>
    <property type="match status" value="3"/>
</dbReference>
<dbReference type="InterPro" id="IPR045182">
    <property type="entry name" value="JINGUBANG-like"/>
</dbReference>
<feature type="compositionally biased region" description="Low complexity" evidence="4">
    <location>
        <begin position="29"/>
        <end position="41"/>
    </location>
</feature>
<dbReference type="PANTHER" id="PTHR22844">
    <property type="entry name" value="F-BOX AND WD40 DOMAIN PROTEIN"/>
    <property type="match status" value="1"/>
</dbReference>